<dbReference type="Proteomes" id="UP001141434">
    <property type="component" value="Unassembled WGS sequence"/>
</dbReference>
<keyword evidence="5" id="KW-0418">Kinase</keyword>
<evidence type="ECO:0000256" key="8">
    <source>
        <dbReference type="ARBA" id="ARBA00048679"/>
    </source>
</evidence>
<keyword evidence="3" id="KW-0808">Transferase</keyword>
<evidence type="ECO:0000256" key="6">
    <source>
        <dbReference type="ARBA" id="ARBA00022840"/>
    </source>
</evidence>
<comment type="catalytic activity">
    <reaction evidence="8">
        <text>L-seryl-[protein] + ATP = O-phospho-L-seryl-[protein] + ADP + H(+)</text>
        <dbReference type="Rhea" id="RHEA:17989"/>
        <dbReference type="Rhea" id="RHEA-COMP:9863"/>
        <dbReference type="Rhea" id="RHEA-COMP:11604"/>
        <dbReference type="ChEBI" id="CHEBI:15378"/>
        <dbReference type="ChEBI" id="CHEBI:29999"/>
        <dbReference type="ChEBI" id="CHEBI:30616"/>
        <dbReference type="ChEBI" id="CHEBI:83421"/>
        <dbReference type="ChEBI" id="CHEBI:456216"/>
        <dbReference type="EC" id="2.7.11.1"/>
    </reaction>
</comment>
<dbReference type="InterPro" id="IPR051334">
    <property type="entry name" value="SRPK"/>
</dbReference>
<dbReference type="EC" id="2.7.11.1" evidence="1"/>
<dbReference type="GO" id="GO:0004674">
    <property type="term" value="F:protein serine/threonine kinase activity"/>
    <property type="evidence" value="ECO:0007669"/>
    <property type="project" value="UniProtKB-KW"/>
</dbReference>
<keyword evidence="4" id="KW-0547">Nucleotide-binding</keyword>
<dbReference type="GO" id="GO:0000245">
    <property type="term" value="P:spliceosomal complex assembly"/>
    <property type="evidence" value="ECO:0007669"/>
    <property type="project" value="TreeGrafter"/>
</dbReference>
<evidence type="ECO:0000256" key="5">
    <source>
        <dbReference type="ARBA" id="ARBA00022777"/>
    </source>
</evidence>
<dbReference type="GeneID" id="81399186"/>
<evidence type="ECO:0000313" key="10">
    <source>
        <dbReference type="Proteomes" id="UP001141434"/>
    </source>
</evidence>
<dbReference type="GO" id="GO:0005524">
    <property type="term" value="F:ATP binding"/>
    <property type="evidence" value="ECO:0007669"/>
    <property type="project" value="UniProtKB-KW"/>
</dbReference>
<gene>
    <name evidence="9" type="ORF">NUU61_009492</name>
</gene>
<dbReference type="RefSeq" id="XP_056508310.1">
    <property type="nucleotide sequence ID" value="XM_056660017.1"/>
</dbReference>
<dbReference type="Gene3D" id="3.30.200.20">
    <property type="entry name" value="Phosphorylase Kinase, domain 1"/>
    <property type="match status" value="1"/>
</dbReference>
<name>A0A9W9JX82_9EURO</name>
<dbReference type="AlphaFoldDB" id="A0A9W9JX82"/>
<dbReference type="PANTHER" id="PTHR47634:SF9">
    <property type="entry name" value="PROTEIN KINASE DOMAIN-CONTAINING PROTEIN-RELATED"/>
    <property type="match status" value="1"/>
</dbReference>
<evidence type="ECO:0000256" key="2">
    <source>
        <dbReference type="ARBA" id="ARBA00022527"/>
    </source>
</evidence>
<dbReference type="PANTHER" id="PTHR47634">
    <property type="entry name" value="PROTEIN KINASE DOMAIN-CONTAINING PROTEIN-RELATED"/>
    <property type="match status" value="1"/>
</dbReference>
<reference evidence="9" key="2">
    <citation type="journal article" date="2023" name="IMA Fungus">
        <title>Comparative genomic study of the Penicillium genus elucidates a diverse pangenome and 15 lateral gene transfer events.</title>
        <authorList>
            <person name="Petersen C."/>
            <person name="Sorensen T."/>
            <person name="Nielsen M.R."/>
            <person name="Sondergaard T.E."/>
            <person name="Sorensen J.L."/>
            <person name="Fitzpatrick D.A."/>
            <person name="Frisvad J.C."/>
            <person name="Nielsen K.L."/>
        </authorList>
    </citation>
    <scope>NUCLEOTIDE SEQUENCE</scope>
    <source>
        <strain evidence="9">IBT 34128</strain>
    </source>
</reference>
<proteinExistence type="predicted"/>
<organism evidence="9 10">
    <name type="scientific">Penicillium alfredii</name>
    <dbReference type="NCBI Taxonomy" id="1506179"/>
    <lineage>
        <taxon>Eukaryota</taxon>
        <taxon>Fungi</taxon>
        <taxon>Dikarya</taxon>
        <taxon>Ascomycota</taxon>
        <taxon>Pezizomycotina</taxon>
        <taxon>Eurotiomycetes</taxon>
        <taxon>Eurotiomycetidae</taxon>
        <taxon>Eurotiales</taxon>
        <taxon>Aspergillaceae</taxon>
        <taxon>Penicillium</taxon>
    </lineage>
</organism>
<dbReference type="GO" id="GO:0050684">
    <property type="term" value="P:regulation of mRNA processing"/>
    <property type="evidence" value="ECO:0007669"/>
    <property type="project" value="TreeGrafter"/>
</dbReference>
<comment type="caution">
    <text evidence="9">The sequence shown here is derived from an EMBL/GenBank/DDBJ whole genome shotgun (WGS) entry which is preliminary data.</text>
</comment>
<evidence type="ECO:0000313" key="9">
    <source>
        <dbReference type="EMBL" id="KAJ5084913.1"/>
    </source>
</evidence>
<keyword evidence="10" id="KW-1185">Reference proteome</keyword>
<accession>A0A9W9JX82</accession>
<dbReference type="EMBL" id="JAPMSZ010000011">
    <property type="protein sequence ID" value="KAJ5084913.1"/>
    <property type="molecule type" value="Genomic_DNA"/>
</dbReference>
<reference evidence="9" key="1">
    <citation type="submission" date="2022-11" db="EMBL/GenBank/DDBJ databases">
        <authorList>
            <person name="Petersen C."/>
        </authorList>
    </citation>
    <scope>NUCLEOTIDE SEQUENCE</scope>
    <source>
        <strain evidence="9">IBT 34128</strain>
    </source>
</reference>
<comment type="catalytic activity">
    <reaction evidence="7">
        <text>L-threonyl-[protein] + ATP = O-phospho-L-threonyl-[protein] + ADP + H(+)</text>
        <dbReference type="Rhea" id="RHEA:46608"/>
        <dbReference type="Rhea" id="RHEA-COMP:11060"/>
        <dbReference type="Rhea" id="RHEA-COMP:11605"/>
        <dbReference type="ChEBI" id="CHEBI:15378"/>
        <dbReference type="ChEBI" id="CHEBI:30013"/>
        <dbReference type="ChEBI" id="CHEBI:30616"/>
        <dbReference type="ChEBI" id="CHEBI:61977"/>
        <dbReference type="ChEBI" id="CHEBI:456216"/>
        <dbReference type="EC" id="2.7.11.1"/>
    </reaction>
</comment>
<evidence type="ECO:0000256" key="3">
    <source>
        <dbReference type="ARBA" id="ARBA00022679"/>
    </source>
</evidence>
<evidence type="ECO:0000256" key="7">
    <source>
        <dbReference type="ARBA" id="ARBA00047899"/>
    </source>
</evidence>
<protein>
    <recommendedName>
        <fullName evidence="1">non-specific serine/threonine protein kinase</fullName>
        <ecNumber evidence="1">2.7.11.1</ecNumber>
    </recommendedName>
</protein>
<sequence length="83" mass="9397">MDLSVFSQHNLLYTQESLSRYQFGGYHPVMLGDIFKDVHHKLGWGSFSTVWLAYDRECVDGPTQSISLLVTTNNITVGVNGFR</sequence>
<dbReference type="OrthoDB" id="4367430at2759"/>
<keyword evidence="2" id="KW-0723">Serine/threonine-protein kinase</keyword>
<evidence type="ECO:0000256" key="4">
    <source>
        <dbReference type="ARBA" id="ARBA00022741"/>
    </source>
</evidence>
<keyword evidence="6" id="KW-0067">ATP-binding</keyword>
<evidence type="ECO:0000256" key="1">
    <source>
        <dbReference type="ARBA" id="ARBA00012513"/>
    </source>
</evidence>